<organism evidence="6 7">
    <name type="scientific">Staphylococcus warneri</name>
    <dbReference type="NCBI Taxonomy" id="1292"/>
    <lineage>
        <taxon>Bacteria</taxon>
        <taxon>Bacillati</taxon>
        <taxon>Bacillota</taxon>
        <taxon>Bacilli</taxon>
        <taxon>Bacillales</taxon>
        <taxon>Staphylococcaceae</taxon>
        <taxon>Staphylococcus</taxon>
    </lineage>
</organism>
<reference evidence="6 7" key="1">
    <citation type="journal article" date="2016" name="Front. Microbiol.">
        <title>Comprehensive Phylogenetic Analysis of Bovine Non-aureus Staphylococci Species Based on Whole-Genome Sequencing.</title>
        <authorList>
            <person name="Naushad S."/>
            <person name="Barkema H.W."/>
            <person name="Luby C."/>
            <person name="Condas L.A."/>
            <person name="Nobrega D.B."/>
            <person name="Carson D.A."/>
            <person name="De Buck J."/>
        </authorList>
    </citation>
    <scope>NUCLEOTIDE SEQUENCE [LARGE SCALE GENOMIC DNA]</scope>
    <source>
        <strain evidence="6 7">SNUC 2993</strain>
    </source>
</reference>
<protein>
    <recommendedName>
        <fullName evidence="4">Putative HNH nuclease YajD</fullName>
    </recommendedName>
</protein>
<keyword evidence="1" id="KW-0540">Nuclease</keyword>
<dbReference type="GO" id="GO:0004519">
    <property type="term" value="F:endonuclease activity"/>
    <property type="evidence" value="ECO:0007669"/>
    <property type="project" value="UniProtKB-KW"/>
</dbReference>
<dbReference type="GO" id="GO:0003676">
    <property type="term" value="F:nucleic acid binding"/>
    <property type="evidence" value="ECO:0007669"/>
    <property type="project" value="InterPro"/>
</dbReference>
<dbReference type="Proteomes" id="UP000240717">
    <property type="component" value="Unassembled WGS sequence"/>
</dbReference>
<dbReference type="InterPro" id="IPR003615">
    <property type="entry name" value="HNH_nuc"/>
</dbReference>
<evidence type="ECO:0000256" key="4">
    <source>
        <dbReference type="ARBA" id="ARBA00040194"/>
    </source>
</evidence>
<proteinExistence type="inferred from homology"/>
<dbReference type="CDD" id="cd00085">
    <property type="entry name" value="HNHc"/>
    <property type="match status" value="1"/>
</dbReference>
<dbReference type="STRING" id="1194526.A284_07910"/>
<dbReference type="Pfam" id="PF01844">
    <property type="entry name" value="HNH"/>
    <property type="match status" value="1"/>
</dbReference>
<dbReference type="SMART" id="SM00507">
    <property type="entry name" value="HNHc"/>
    <property type="match status" value="1"/>
</dbReference>
<keyword evidence="6" id="KW-0255">Endonuclease</keyword>
<evidence type="ECO:0000313" key="6">
    <source>
        <dbReference type="EMBL" id="PTI50390.1"/>
    </source>
</evidence>
<comment type="similarity">
    <text evidence="3">Belongs to the HNH nuclease family.</text>
</comment>
<dbReference type="PANTHER" id="PTHR41286">
    <property type="entry name" value="HNH NUCLEASE YAJD-RELATED"/>
    <property type="match status" value="1"/>
</dbReference>
<dbReference type="PANTHER" id="PTHR41286:SF1">
    <property type="entry name" value="HNH NUCLEASE YAJD-RELATED"/>
    <property type="match status" value="1"/>
</dbReference>
<sequence length="104" mass="12322">MTRHDNTHKHGRKSYEYDWFYHSKAWKKLREIALDRDNNICQMCLRNGDITDAKIVHHIVYVDDDFNQALNLDNLLSVCLSCHNKIHANDQDKSNEKNIRVAKI</sequence>
<evidence type="ECO:0000256" key="3">
    <source>
        <dbReference type="ARBA" id="ARBA00038412"/>
    </source>
</evidence>
<keyword evidence="2" id="KW-0378">Hydrolase</keyword>
<accession>A0A2T4PZ52</accession>
<dbReference type="AlphaFoldDB" id="A0A2T4PZ52"/>
<name>A0A2T4PZ52_STAWA</name>
<dbReference type="Gene3D" id="1.10.30.50">
    <property type="match status" value="1"/>
</dbReference>
<gene>
    <name evidence="6" type="ORF">BU085_08925</name>
</gene>
<comment type="caution">
    <text evidence="6">The sequence shown here is derived from an EMBL/GenBank/DDBJ whole genome shotgun (WGS) entry which is preliminary data.</text>
</comment>
<evidence type="ECO:0000259" key="5">
    <source>
        <dbReference type="SMART" id="SM00507"/>
    </source>
</evidence>
<dbReference type="GO" id="GO:0008270">
    <property type="term" value="F:zinc ion binding"/>
    <property type="evidence" value="ECO:0007669"/>
    <property type="project" value="InterPro"/>
</dbReference>
<evidence type="ECO:0000256" key="2">
    <source>
        <dbReference type="ARBA" id="ARBA00022801"/>
    </source>
</evidence>
<evidence type="ECO:0000256" key="1">
    <source>
        <dbReference type="ARBA" id="ARBA00022722"/>
    </source>
</evidence>
<evidence type="ECO:0000313" key="7">
    <source>
        <dbReference type="Proteomes" id="UP000240717"/>
    </source>
</evidence>
<dbReference type="RefSeq" id="WP_095324752.1">
    <property type="nucleotide sequence ID" value="NZ_PZEV01000030.1"/>
</dbReference>
<dbReference type="GO" id="GO:0016787">
    <property type="term" value="F:hydrolase activity"/>
    <property type="evidence" value="ECO:0007669"/>
    <property type="project" value="UniProtKB-KW"/>
</dbReference>
<dbReference type="InterPro" id="IPR002711">
    <property type="entry name" value="HNH"/>
</dbReference>
<feature type="domain" description="HNH nuclease" evidence="5">
    <location>
        <begin position="28"/>
        <end position="84"/>
    </location>
</feature>
<dbReference type="GO" id="GO:0005829">
    <property type="term" value="C:cytosol"/>
    <property type="evidence" value="ECO:0007669"/>
    <property type="project" value="TreeGrafter"/>
</dbReference>
<dbReference type="EMBL" id="PZEV01000030">
    <property type="protein sequence ID" value="PTI50390.1"/>
    <property type="molecule type" value="Genomic_DNA"/>
</dbReference>